<sequence>SECLDRPLLPVLLDADIFLLLRFSLDDASRPIVTASLAALCNLLVSHCDEACLDSLLGCNGGIWQPSFKINIDMKHEEQAELKDMQILKLDIIKGALRTLILSRF</sequence>
<accession>A0A482X3E4</accession>
<feature type="non-terminal residue" evidence="1">
    <location>
        <position position="1"/>
    </location>
</feature>
<reference evidence="1 2" key="1">
    <citation type="journal article" date="2017" name="Gigascience">
        <title>Genome sequence of the small brown planthopper, Laodelphax striatellus.</title>
        <authorList>
            <person name="Zhu J."/>
            <person name="Jiang F."/>
            <person name="Wang X."/>
            <person name="Yang P."/>
            <person name="Bao Y."/>
            <person name="Zhao W."/>
            <person name="Wang W."/>
            <person name="Lu H."/>
            <person name="Wang Q."/>
            <person name="Cui N."/>
            <person name="Li J."/>
            <person name="Chen X."/>
            <person name="Luo L."/>
            <person name="Yu J."/>
            <person name="Kang L."/>
            <person name="Cui F."/>
        </authorList>
    </citation>
    <scope>NUCLEOTIDE SEQUENCE [LARGE SCALE GENOMIC DNA]</scope>
    <source>
        <strain evidence="1">Lst14</strain>
    </source>
</reference>
<proteinExistence type="predicted"/>
<evidence type="ECO:0000313" key="2">
    <source>
        <dbReference type="Proteomes" id="UP000291343"/>
    </source>
</evidence>
<evidence type="ECO:0000313" key="1">
    <source>
        <dbReference type="EMBL" id="RZF39781.1"/>
    </source>
</evidence>
<dbReference type="EMBL" id="QKKF02019597">
    <property type="protein sequence ID" value="RZF39781.1"/>
    <property type="molecule type" value="Genomic_DNA"/>
</dbReference>
<comment type="caution">
    <text evidence="1">The sequence shown here is derived from an EMBL/GenBank/DDBJ whole genome shotgun (WGS) entry which is preliminary data.</text>
</comment>
<gene>
    <name evidence="1" type="ORF">LSTR_LSTR014170</name>
</gene>
<feature type="non-terminal residue" evidence="1">
    <location>
        <position position="105"/>
    </location>
</feature>
<dbReference type="AlphaFoldDB" id="A0A482X3E4"/>
<dbReference type="InParanoid" id="A0A482X3E4"/>
<name>A0A482X3E4_LAOST</name>
<protein>
    <submittedName>
        <fullName evidence="1">Uncharacterized protein</fullName>
    </submittedName>
</protein>
<organism evidence="1 2">
    <name type="scientific">Laodelphax striatellus</name>
    <name type="common">Small brown planthopper</name>
    <name type="synonym">Delphax striatella</name>
    <dbReference type="NCBI Taxonomy" id="195883"/>
    <lineage>
        <taxon>Eukaryota</taxon>
        <taxon>Metazoa</taxon>
        <taxon>Ecdysozoa</taxon>
        <taxon>Arthropoda</taxon>
        <taxon>Hexapoda</taxon>
        <taxon>Insecta</taxon>
        <taxon>Pterygota</taxon>
        <taxon>Neoptera</taxon>
        <taxon>Paraneoptera</taxon>
        <taxon>Hemiptera</taxon>
        <taxon>Auchenorrhyncha</taxon>
        <taxon>Fulgoroidea</taxon>
        <taxon>Delphacidae</taxon>
        <taxon>Criomorphinae</taxon>
        <taxon>Laodelphax</taxon>
    </lineage>
</organism>
<dbReference type="OrthoDB" id="348201at2759"/>
<keyword evidence="2" id="KW-1185">Reference proteome</keyword>
<dbReference type="STRING" id="195883.A0A482X3E4"/>
<dbReference type="Proteomes" id="UP000291343">
    <property type="component" value="Unassembled WGS sequence"/>
</dbReference>